<evidence type="ECO:0000256" key="4">
    <source>
        <dbReference type="ARBA" id="ARBA00022884"/>
    </source>
</evidence>
<evidence type="ECO:0000256" key="2">
    <source>
        <dbReference type="ARBA" id="ARBA00022664"/>
    </source>
</evidence>
<dbReference type="PROSITE" id="PS50102">
    <property type="entry name" value="RRM"/>
    <property type="match status" value="1"/>
</dbReference>
<dbReference type="CDD" id="cd12285">
    <property type="entry name" value="RRM3_RBM39_like"/>
    <property type="match status" value="1"/>
</dbReference>
<keyword evidence="4 6" id="KW-0694">RNA-binding</keyword>
<proteinExistence type="inferred from homology"/>
<dbReference type="Pfam" id="PF00076">
    <property type="entry name" value="RRM_1"/>
    <property type="match status" value="1"/>
</dbReference>
<dbReference type="SUPFAM" id="SSF54928">
    <property type="entry name" value="RNA-binding domain, RBD"/>
    <property type="match status" value="1"/>
</dbReference>
<reference evidence="9" key="1">
    <citation type="submission" date="2022-03" db="EMBL/GenBank/DDBJ databases">
        <authorList>
            <person name="Legras J.-L."/>
            <person name="Devillers H."/>
            <person name="Grondin C."/>
        </authorList>
    </citation>
    <scope>NUCLEOTIDE SEQUENCE</scope>
    <source>
        <strain evidence="9">CLIB 1423</strain>
    </source>
</reference>
<evidence type="ECO:0000256" key="3">
    <source>
        <dbReference type="ARBA" id="ARBA00022737"/>
    </source>
</evidence>
<dbReference type="InterPro" id="IPR035979">
    <property type="entry name" value="RBD_domain_sf"/>
</dbReference>
<comment type="similarity">
    <text evidence="1">Belongs to the HTATSF1 family.</text>
</comment>
<dbReference type="GO" id="GO:0005684">
    <property type="term" value="C:U2-type spliceosomal complex"/>
    <property type="evidence" value="ECO:0007669"/>
    <property type="project" value="TreeGrafter"/>
</dbReference>
<evidence type="ECO:0000259" key="8">
    <source>
        <dbReference type="PROSITE" id="PS50102"/>
    </source>
</evidence>
<dbReference type="InterPro" id="IPR034393">
    <property type="entry name" value="TatSF1-like"/>
</dbReference>
<gene>
    <name evidence="9" type="ORF">CLIB1423_01S01354</name>
</gene>
<evidence type="ECO:0000313" key="10">
    <source>
        <dbReference type="Proteomes" id="UP000837801"/>
    </source>
</evidence>
<feature type="compositionally biased region" description="Polar residues" evidence="7">
    <location>
        <begin position="198"/>
        <end position="211"/>
    </location>
</feature>
<dbReference type="Proteomes" id="UP000837801">
    <property type="component" value="Unassembled WGS sequence"/>
</dbReference>
<dbReference type="InterPro" id="IPR000504">
    <property type="entry name" value="RRM_dom"/>
</dbReference>
<dbReference type="OrthoDB" id="10258585at2759"/>
<dbReference type="PANTHER" id="PTHR15608">
    <property type="entry name" value="SPLICING FACTOR U2AF-ASSOCIATED PROTEIN 2"/>
    <property type="match status" value="1"/>
</dbReference>
<feature type="region of interest" description="Disordered" evidence="7">
    <location>
        <begin position="194"/>
        <end position="214"/>
    </location>
</feature>
<keyword evidence="3" id="KW-0677">Repeat</keyword>
<feature type="region of interest" description="Disordered" evidence="7">
    <location>
        <begin position="348"/>
        <end position="378"/>
    </location>
</feature>
<dbReference type="InterPro" id="IPR012677">
    <property type="entry name" value="Nucleotide-bd_a/b_plait_sf"/>
</dbReference>
<feature type="domain" description="RRM" evidence="8">
    <location>
        <begin position="107"/>
        <end position="192"/>
    </location>
</feature>
<keyword evidence="5" id="KW-0508">mRNA splicing</keyword>
<keyword evidence="2" id="KW-0507">mRNA processing</keyword>
<name>A0A9P0VV86_9ASCO</name>
<protein>
    <submittedName>
        <fullName evidence="9">Cold sensitive U2 snRNA suppressor 2</fullName>
    </submittedName>
</protein>
<dbReference type="FunFam" id="3.30.70.330:FF:000105">
    <property type="entry name" value="HIV Tat-specific factor 1 homolog"/>
    <property type="match status" value="1"/>
</dbReference>
<evidence type="ECO:0000256" key="5">
    <source>
        <dbReference type="ARBA" id="ARBA00023187"/>
    </source>
</evidence>
<evidence type="ECO:0000256" key="6">
    <source>
        <dbReference type="PROSITE-ProRule" id="PRU00176"/>
    </source>
</evidence>
<dbReference type="GO" id="GO:0000398">
    <property type="term" value="P:mRNA splicing, via spliceosome"/>
    <property type="evidence" value="ECO:0007669"/>
    <property type="project" value="UniProtKB-ARBA"/>
</dbReference>
<keyword evidence="10" id="KW-1185">Reference proteome</keyword>
<dbReference type="GO" id="GO:0005686">
    <property type="term" value="C:U2 snRNP"/>
    <property type="evidence" value="ECO:0007669"/>
    <property type="project" value="TreeGrafter"/>
</dbReference>
<dbReference type="AlphaFoldDB" id="A0A9P0VV86"/>
<dbReference type="PANTHER" id="PTHR15608:SF0">
    <property type="entry name" value="HIV TAT-SPECIFIC FACTOR 1"/>
    <property type="match status" value="1"/>
</dbReference>
<dbReference type="GO" id="GO:0003723">
    <property type="term" value="F:RNA binding"/>
    <property type="evidence" value="ECO:0007669"/>
    <property type="project" value="UniProtKB-UniRule"/>
</dbReference>
<evidence type="ECO:0000256" key="7">
    <source>
        <dbReference type="SAM" id="MobiDB-lite"/>
    </source>
</evidence>
<dbReference type="Gene3D" id="3.30.70.330">
    <property type="match status" value="2"/>
</dbReference>
<evidence type="ECO:0000313" key="9">
    <source>
        <dbReference type="EMBL" id="CAH2350053.1"/>
    </source>
</evidence>
<evidence type="ECO:0000256" key="1">
    <source>
        <dbReference type="ARBA" id="ARBA00007747"/>
    </source>
</evidence>
<dbReference type="EMBL" id="CAKXYY010000001">
    <property type="protein sequence ID" value="CAH2350053.1"/>
    <property type="molecule type" value="Genomic_DNA"/>
</dbReference>
<organism evidence="9 10">
    <name type="scientific">[Candida] railenensis</name>
    <dbReference type="NCBI Taxonomy" id="45579"/>
    <lineage>
        <taxon>Eukaryota</taxon>
        <taxon>Fungi</taxon>
        <taxon>Dikarya</taxon>
        <taxon>Ascomycota</taxon>
        <taxon>Saccharomycotina</taxon>
        <taxon>Pichiomycetes</taxon>
        <taxon>Debaryomycetaceae</taxon>
        <taxon>Kurtzmaniella</taxon>
    </lineage>
</organism>
<dbReference type="SMART" id="SM00360">
    <property type="entry name" value="RRM"/>
    <property type="match status" value="2"/>
</dbReference>
<sequence length="378" mass="43164">MELPDPPPHPSLISKDPSLIKSVDERVSFDRESEQWIFEDTESEYQYNFILQKWLPVKRNQVIEDDGDVVSNRDVEIDENKDDIKRAKRQKLEEIKKPQATTTKVNTGIFISNLPEDVTTNELEETFGKFGLISEDFKTGDKRIKLYYDDNSKFKGEAFIIFYNKESVDLAIQMQDDTSFRGKVIKVEPARFDPKLNGDTTNPTSNAQSGTKKSLTLEEKKLLQSKTQAMKQKLADWGEGEAEISSNSTLPKADFIRRKIWDKTVVIENMFRLAELQSDPTLELEIKQDIQEECDKLGIGNEITKIFVHDISKSVTVKFSNAESSEKCIAGFGGRYFDGLKLSVKKYSGEKLSHSKSNESNSERIEKFGDWLEDGPKS</sequence>
<comment type="caution">
    <text evidence="9">The sequence shown here is derived from an EMBL/GenBank/DDBJ whole genome shotgun (WGS) entry which is preliminary data.</text>
</comment>
<accession>A0A9P0VV86</accession>